<dbReference type="GO" id="GO:0007267">
    <property type="term" value="P:cell-cell signaling"/>
    <property type="evidence" value="ECO:0007669"/>
    <property type="project" value="InterPro"/>
</dbReference>
<dbReference type="GO" id="GO:0005576">
    <property type="term" value="C:extracellular region"/>
    <property type="evidence" value="ECO:0007669"/>
    <property type="project" value="UniProtKB-SubCell"/>
</dbReference>
<dbReference type="GO" id="GO:0016540">
    <property type="term" value="P:protein autoprocessing"/>
    <property type="evidence" value="ECO:0007669"/>
    <property type="project" value="InterPro"/>
</dbReference>
<evidence type="ECO:0000259" key="6">
    <source>
        <dbReference type="SMART" id="SM00306"/>
    </source>
</evidence>
<dbReference type="InterPro" id="IPR001767">
    <property type="entry name" value="Hedgehog_Hint"/>
</dbReference>
<dbReference type="InterPro" id="IPR001657">
    <property type="entry name" value="Hedgehog"/>
</dbReference>
<name>A0A0V1ELL3_TRIPS</name>
<evidence type="ECO:0000313" key="7">
    <source>
        <dbReference type="EMBL" id="KRY74602.1"/>
    </source>
</evidence>
<dbReference type="InterPro" id="IPR036844">
    <property type="entry name" value="Hint_dom_sf"/>
</dbReference>
<proteinExistence type="predicted"/>
<dbReference type="PROSITE" id="PS50817">
    <property type="entry name" value="INTEIN_N_TER"/>
    <property type="match status" value="1"/>
</dbReference>
<dbReference type="Pfam" id="PF01079">
    <property type="entry name" value="Hint"/>
    <property type="match status" value="1"/>
</dbReference>
<dbReference type="PANTHER" id="PTHR46706:SF12">
    <property type="entry name" value="PROTEIN QUA-1-RELATED"/>
    <property type="match status" value="1"/>
</dbReference>
<dbReference type="SMART" id="SM00306">
    <property type="entry name" value="HintN"/>
    <property type="match status" value="1"/>
</dbReference>
<evidence type="ECO:0000256" key="4">
    <source>
        <dbReference type="SAM" id="MobiDB-lite"/>
    </source>
</evidence>
<evidence type="ECO:0000313" key="8">
    <source>
        <dbReference type="Proteomes" id="UP000054632"/>
    </source>
</evidence>
<accession>A0A0V1ELL3</accession>
<dbReference type="PRINTS" id="PR00632">
    <property type="entry name" value="SONICHHOG"/>
</dbReference>
<feature type="compositionally biased region" description="Low complexity" evidence="4">
    <location>
        <begin position="60"/>
        <end position="69"/>
    </location>
</feature>
<dbReference type="InterPro" id="IPR052140">
    <property type="entry name" value="Dev_Signal_Hedgehog-like"/>
</dbReference>
<dbReference type="PANTHER" id="PTHR46706">
    <property type="entry name" value="PROTEIN QUA-1-RELATED"/>
    <property type="match status" value="1"/>
</dbReference>
<dbReference type="InterPro" id="IPR003587">
    <property type="entry name" value="Hint_dom_N"/>
</dbReference>
<comment type="caution">
    <text evidence="7">The sequence shown here is derived from an EMBL/GenBank/DDBJ whole genome shotgun (WGS) entry which is preliminary data.</text>
</comment>
<keyword evidence="5" id="KW-0812">Transmembrane</keyword>
<dbReference type="Gene3D" id="2.170.16.10">
    <property type="entry name" value="Hedgehog/Intein (Hint) domain"/>
    <property type="match status" value="1"/>
</dbReference>
<evidence type="ECO:0000256" key="3">
    <source>
        <dbReference type="ARBA" id="ARBA00022729"/>
    </source>
</evidence>
<dbReference type="AlphaFoldDB" id="A0A0V1ELL3"/>
<keyword evidence="3" id="KW-0732">Signal</keyword>
<feature type="domain" description="Hint" evidence="6">
    <location>
        <begin position="81"/>
        <end position="193"/>
    </location>
</feature>
<organism evidence="7 8">
    <name type="scientific">Trichinella pseudospiralis</name>
    <name type="common">Parasitic roundworm</name>
    <dbReference type="NCBI Taxonomy" id="6337"/>
    <lineage>
        <taxon>Eukaryota</taxon>
        <taxon>Metazoa</taxon>
        <taxon>Ecdysozoa</taxon>
        <taxon>Nematoda</taxon>
        <taxon>Enoplea</taxon>
        <taxon>Dorylaimia</taxon>
        <taxon>Trichinellida</taxon>
        <taxon>Trichinellidae</taxon>
        <taxon>Trichinella</taxon>
    </lineage>
</organism>
<reference evidence="7 8" key="1">
    <citation type="submission" date="2015-01" db="EMBL/GenBank/DDBJ databases">
        <title>Evolution of Trichinella species and genotypes.</title>
        <authorList>
            <person name="Korhonen P.K."/>
            <person name="Edoardo P."/>
            <person name="Giuseppe L.R."/>
            <person name="Gasser R.B."/>
        </authorList>
    </citation>
    <scope>NUCLEOTIDE SEQUENCE [LARGE SCALE GENOMIC DNA]</scope>
    <source>
        <strain evidence="7">ISS13</strain>
    </source>
</reference>
<evidence type="ECO:0000256" key="1">
    <source>
        <dbReference type="ARBA" id="ARBA00004239"/>
    </source>
</evidence>
<dbReference type="SUPFAM" id="SSF51294">
    <property type="entry name" value="Hedgehog/intein (Hint) domain"/>
    <property type="match status" value="1"/>
</dbReference>
<feature type="region of interest" description="Disordered" evidence="4">
    <location>
        <begin position="60"/>
        <end position="82"/>
    </location>
</feature>
<gene>
    <name evidence="7" type="primary">shha</name>
    <name evidence="7" type="ORF">T4A_3112</name>
</gene>
<dbReference type="InterPro" id="IPR006141">
    <property type="entry name" value="Intein_N"/>
</dbReference>
<evidence type="ECO:0000256" key="2">
    <source>
        <dbReference type="ARBA" id="ARBA00022473"/>
    </source>
</evidence>
<dbReference type="Proteomes" id="UP000054632">
    <property type="component" value="Unassembled WGS sequence"/>
</dbReference>
<sequence>MLKRKAAESLEPFSFNYTSYMRTTSKTWRNVAIASVIILILAVVIMTVVIVILIQSQSQTNSSDQSPTTAQPPEDDGEEIPGCFPSDALVKTRSRWKTMQELHIGDEVLDLDERGRPVYTEIFAWLRYDLLGHRFVKIITANGITLTLTPNHLIFKLIHHDCATPNNRTMKLSDYEAVLASEIQKGDVLLQVDSSLNAVHHAVVTEIYSVRGRGAFAPATLSGTLIVDGTLVSSYTSFWFFDLIGHQFIHEIIFAPMRFFYAFLKIVVKHQPIVDVWFSPKYGGTHWYVEIWKRFRSTVS</sequence>
<keyword evidence="5" id="KW-1133">Transmembrane helix</keyword>
<dbReference type="CDD" id="cd00081">
    <property type="entry name" value="Hint"/>
    <property type="match status" value="1"/>
</dbReference>
<comment type="subcellular location">
    <subcellularLocation>
        <location evidence="1">Secreted</location>
        <location evidence="1">Extracellular space</location>
    </subcellularLocation>
</comment>
<dbReference type="GO" id="GO:0048731">
    <property type="term" value="P:system development"/>
    <property type="evidence" value="ECO:0007669"/>
    <property type="project" value="UniProtKB-ARBA"/>
</dbReference>
<dbReference type="GO" id="GO:0016539">
    <property type="term" value="P:intein-mediated protein splicing"/>
    <property type="evidence" value="ECO:0007669"/>
    <property type="project" value="InterPro"/>
</dbReference>
<dbReference type="EMBL" id="JYDR01000024">
    <property type="protein sequence ID" value="KRY74602.1"/>
    <property type="molecule type" value="Genomic_DNA"/>
</dbReference>
<protein>
    <submittedName>
        <fullName evidence="7">Sonic hedgehog protein A</fullName>
    </submittedName>
</protein>
<feature type="transmembrane region" description="Helical" evidence="5">
    <location>
        <begin position="31"/>
        <end position="54"/>
    </location>
</feature>
<keyword evidence="5" id="KW-0472">Membrane</keyword>
<keyword evidence="2" id="KW-0217">Developmental protein</keyword>
<evidence type="ECO:0000256" key="5">
    <source>
        <dbReference type="SAM" id="Phobius"/>
    </source>
</evidence>